<dbReference type="Proteomes" id="UP000279307">
    <property type="component" value="Chromosome 11"/>
</dbReference>
<name>A0A026X248_OOCBI</name>
<comment type="subcellular location">
    <subcellularLocation>
        <location evidence="1 10">Cell membrane</location>
        <topology evidence="1 10">Multi-pass membrane protein</topology>
    </subcellularLocation>
</comment>
<reference evidence="12" key="3">
    <citation type="submission" date="2018-07" db="EMBL/GenBank/DDBJ databases">
        <authorList>
            <person name="Mckenzie S.K."/>
            <person name="Kronauer D.J.C."/>
        </authorList>
    </citation>
    <scope>NUCLEOTIDE SEQUENCE</scope>
    <source>
        <strain evidence="12">Clonal line C1</strain>
    </source>
</reference>
<feature type="transmembrane region" description="Helical" evidence="10">
    <location>
        <begin position="178"/>
        <end position="196"/>
    </location>
</feature>
<dbReference type="GO" id="GO:0007165">
    <property type="term" value="P:signal transduction"/>
    <property type="evidence" value="ECO:0007669"/>
    <property type="project" value="UniProtKB-KW"/>
</dbReference>
<feature type="transmembrane region" description="Helical" evidence="10">
    <location>
        <begin position="122"/>
        <end position="147"/>
    </location>
</feature>
<dbReference type="OrthoDB" id="8185860at2759"/>
<feature type="transmembrane region" description="Helical" evidence="10">
    <location>
        <begin position="66"/>
        <end position="83"/>
    </location>
</feature>
<keyword evidence="5 10" id="KW-0552">Olfaction</keyword>
<evidence type="ECO:0000256" key="9">
    <source>
        <dbReference type="ARBA" id="ARBA00023224"/>
    </source>
</evidence>
<gene>
    <name evidence="12" type="ORF">DMN91_011198</name>
    <name evidence="11" type="ORF">X777_03401</name>
</gene>
<proteinExistence type="inferred from homology"/>
<reference evidence="11 13" key="1">
    <citation type="journal article" date="2014" name="Curr. Biol.">
        <title>The genome of the clonal raider ant Cerapachys biroi.</title>
        <authorList>
            <person name="Oxley P.R."/>
            <person name="Ji L."/>
            <person name="Fetter-Pruneda I."/>
            <person name="McKenzie S.K."/>
            <person name="Li C."/>
            <person name="Hu H."/>
            <person name="Zhang G."/>
            <person name="Kronauer D.J."/>
        </authorList>
    </citation>
    <scope>NUCLEOTIDE SEQUENCE [LARGE SCALE GENOMIC DNA]</scope>
</reference>
<dbReference type="EMBL" id="QOIP01000011">
    <property type="protein sequence ID" value="RLU17129.1"/>
    <property type="molecule type" value="Genomic_DNA"/>
</dbReference>
<organism evidence="11 13">
    <name type="scientific">Ooceraea biroi</name>
    <name type="common">Clonal raider ant</name>
    <name type="synonym">Cerapachys biroi</name>
    <dbReference type="NCBI Taxonomy" id="2015173"/>
    <lineage>
        <taxon>Eukaryota</taxon>
        <taxon>Metazoa</taxon>
        <taxon>Ecdysozoa</taxon>
        <taxon>Arthropoda</taxon>
        <taxon>Hexapoda</taxon>
        <taxon>Insecta</taxon>
        <taxon>Pterygota</taxon>
        <taxon>Neoptera</taxon>
        <taxon>Endopterygota</taxon>
        <taxon>Hymenoptera</taxon>
        <taxon>Apocrita</taxon>
        <taxon>Aculeata</taxon>
        <taxon>Formicoidea</taxon>
        <taxon>Formicidae</taxon>
        <taxon>Dorylinae</taxon>
        <taxon>Ooceraea</taxon>
    </lineage>
</organism>
<dbReference type="EMBL" id="KK107021">
    <property type="protein sequence ID" value="EZA62367.1"/>
    <property type="molecule type" value="Genomic_DNA"/>
</dbReference>
<evidence type="ECO:0000313" key="13">
    <source>
        <dbReference type="Proteomes" id="UP000053097"/>
    </source>
</evidence>
<evidence type="ECO:0000313" key="11">
    <source>
        <dbReference type="EMBL" id="EZA62367.1"/>
    </source>
</evidence>
<dbReference type="Pfam" id="PF02949">
    <property type="entry name" value="7tm_6"/>
    <property type="match status" value="1"/>
</dbReference>
<keyword evidence="13" id="KW-1185">Reference proteome</keyword>
<evidence type="ECO:0000256" key="3">
    <source>
        <dbReference type="ARBA" id="ARBA00022606"/>
    </source>
</evidence>
<protein>
    <recommendedName>
        <fullName evidence="10">Odorant receptor</fullName>
    </recommendedName>
</protein>
<keyword evidence="4 10" id="KW-0812">Transmembrane</keyword>
<keyword evidence="7 10" id="KW-0472">Membrane</keyword>
<evidence type="ECO:0000256" key="5">
    <source>
        <dbReference type="ARBA" id="ARBA00022725"/>
    </source>
</evidence>
<dbReference type="AlphaFoldDB" id="A0A026X248"/>
<comment type="similarity">
    <text evidence="10">Belongs to the insect chemoreceptor superfamily. Heteromeric odorant receptor channel (TC 1.A.69) family.</text>
</comment>
<sequence>MEVTYSHYYDITFKLSSLTGMWPYLKPRTKLFRITLLTIIVLSVLIPQIAQQYICKTDLQCTSENLSSSIIPITCLVMLYTFLSNNRTFKVLTHHLFVDWKELRNPEEFEIMKLYAENSRRFALLYSVYCTLSLFLFLSLSLIPFALDIILPLNESRPIVSPYPANYFVDVREHFFKIYWHSILAWEIIIIGIITYMCMYVTYIEHVCSIFATIGFRIEYLFYGDNDKGESLNFTQYDTFRERIALMVNTHQKAIELAQLLEDAFNIPYGIYTLIVTGGMSVTLLQITKQNSTTLETTKYVLYVISQLFTLLIPNFEGQKLIDHSLQTHDKIYNSYWYRESTKSQKLIMLMMMKSLQPCCLSVGKIYILSMQSFSTILKASVSYFTMLASFQ</sequence>
<dbReference type="GO" id="GO:0005886">
    <property type="term" value="C:plasma membrane"/>
    <property type="evidence" value="ECO:0007669"/>
    <property type="project" value="UniProtKB-SubCell"/>
</dbReference>
<keyword evidence="8 10" id="KW-0675">Receptor</keyword>
<evidence type="ECO:0000256" key="10">
    <source>
        <dbReference type="RuleBase" id="RU351113"/>
    </source>
</evidence>
<evidence type="ECO:0000256" key="7">
    <source>
        <dbReference type="ARBA" id="ARBA00023136"/>
    </source>
</evidence>
<dbReference type="Proteomes" id="UP000053097">
    <property type="component" value="Unassembled WGS sequence"/>
</dbReference>
<reference evidence="12" key="2">
    <citation type="journal article" date="2018" name="Genome Res.">
        <title>The genomic architecture and molecular evolution of ant odorant receptors.</title>
        <authorList>
            <person name="McKenzie S.K."/>
            <person name="Kronauer D.J.C."/>
        </authorList>
    </citation>
    <scope>NUCLEOTIDE SEQUENCE [LARGE SCALE GENOMIC DNA]</scope>
    <source>
        <strain evidence="12">Clonal line C1</strain>
    </source>
</reference>
<dbReference type="OMA" id="ICGCLEN"/>
<evidence type="ECO:0000256" key="8">
    <source>
        <dbReference type="ARBA" id="ARBA00023170"/>
    </source>
</evidence>
<evidence type="ECO:0000256" key="4">
    <source>
        <dbReference type="ARBA" id="ARBA00022692"/>
    </source>
</evidence>
<keyword evidence="9 10" id="KW-0807">Transducer</keyword>
<evidence type="ECO:0000256" key="1">
    <source>
        <dbReference type="ARBA" id="ARBA00004651"/>
    </source>
</evidence>
<accession>A0A026X248</accession>
<dbReference type="InterPro" id="IPR004117">
    <property type="entry name" value="7tm6_olfct_rcpt"/>
</dbReference>
<feature type="transmembrane region" description="Helical" evidence="10">
    <location>
        <begin position="31"/>
        <end position="54"/>
    </location>
</feature>
<dbReference type="PANTHER" id="PTHR21137:SF35">
    <property type="entry name" value="ODORANT RECEPTOR 19A-RELATED"/>
    <property type="match status" value="1"/>
</dbReference>
<dbReference type="PANTHER" id="PTHR21137">
    <property type="entry name" value="ODORANT RECEPTOR"/>
    <property type="match status" value="1"/>
</dbReference>
<dbReference type="GO" id="GO:0005549">
    <property type="term" value="F:odorant binding"/>
    <property type="evidence" value="ECO:0007669"/>
    <property type="project" value="InterPro"/>
</dbReference>
<keyword evidence="2" id="KW-1003">Cell membrane</keyword>
<keyword evidence="6 10" id="KW-1133">Transmembrane helix</keyword>
<evidence type="ECO:0000256" key="6">
    <source>
        <dbReference type="ARBA" id="ARBA00022989"/>
    </source>
</evidence>
<evidence type="ECO:0000256" key="2">
    <source>
        <dbReference type="ARBA" id="ARBA00022475"/>
    </source>
</evidence>
<keyword evidence="3 10" id="KW-0716">Sensory transduction</keyword>
<comment type="caution">
    <text evidence="10">Lacks conserved residue(s) required for the propagation of feature annotation.</text>
</comment>
<evidence type="ECO:0000313" key="12">
    <source>
        <dbReference type="EMBL" id="RLU17129.1"/>
    </source>
</evidence>
<dbReference type="GO" id="GO:0004984">
    <property type="term" value="F:olfactory receptor activity"/>
    <property type="evidence" value="ECO:0007669"/>
    <property type="project" value="InterPro"/>
</dbReference>